<dbReference type="PROSITE" id="PS00477">
    <property type="entry name" value="ALPHA_2_MACROGLOBULIN"/>
    <property type="match status" value="1"/>
</dbReference>
<dbReference type="Gene3D" id="2.20.130.20">
    <property type="match status" value="1"/>
</dbReference>
<proteinExistence type="inferred from homology"/>
<evidence type="ECO:0000259" key="9">
    <source>
        <dbReference type="SMART" id="SM01359"/>
    </source>
</evidence>
<gene>
    <name evidence="12" type="ORF">CCH79_00010243</name>
</gene>
<comment type="subcellular location">
    <subcellularLocation>
        <location evidence="1">Secreted</location>
    </subcellularLocation>
</comment>
<dbReference type="Pfam" id="PF17791">
    <property type="entry name" value="MG3"/>
    <property type="match status" value="1"/>
</dbReference>
<evidence type="ECO:0000256" key="3">
    <source>
        <dbReference type="ARBA" id="ARBA00022525"/>
    </source>
</evidence>
<dbReference type="SMR" id="A0A315VI68"/>
<dbReference type="STRING" id="33528.ENSGAFP00000016583"/>
<dbReference type="SMART" id="SM01360">
    <property type="entry name" value="A2M"/>
    <property type="match status" value="1"/>
</dbReference>
<keyword evidence="4" id="KW-0646">Protease inhibitor</keyword>
<dbReference type="SUPFAM" id="SSF81296">
    <property type="entry name" value="E set domains"/>
    <property type="match status" value="1"/>
</dbReference>
<dbReference type="InterPro" id="IPR041813">
    <property type="entry name" value="A2M_TED"/>
</dbReference>
<dbReference type="Pfam" id="PF17789">
    <property type="entry name" value="MG4"/>
    <property type="match status" value="1"/>
</dbReference>
<comment type="caution">
    <text evidence="12">The sequence shown here is derived from an EMBL/GenBank/DDBJ whole genome shotgun (WGS) entry which is preliminary data.</text>
</comment>
<evidence type="ECO:0000256" key="5">
    <source>
        <dbReference type="ARBA" id="ARBA00022729"/>
    </source>
</evidence>
<dbReference type="InterPro" id="IPR040839">
    <property type="entry name" value="MG4"/>
</dbReference>
<dbReference type="InterPro" id="IPR011626">
    <property type="entry name" value="Alpha-macroglobulin_TED"/>
</dbReference>
<dbReference type="InterPro" id="IPR036595">
    <property type="entry name" value="A-macroglobulin_rcpt-bd_sf"/>
</dbReference>
<evidence type="ECO:0000256" key="4">
    <source>
        <dbReference type="ARBA" id="ARBA00022690"/>
    </source>
</evidence>
<dbReference type="GO" id="GO:0005615">
    <property type="term" value="C:extracellular space"/>
    <property type="evidence" value="ECO:0007669"/>
    <property type="project" value="InterPro"/>
</dbReference>
<evidence type="ECO:0000313" key="12">
    <source>
        <dbReference type="EMBL" id="PWA22014.1"/>
    </source>
</evidence>
<dbReference type="FunFam" id="1.50.10.20:FF:000001">
    <property type="entry name" value="CD109 isoform 1"/>
    <property type="match status" value="1"/>
</dbReference>
<evidence type="ECO:0000259" key="11">
    <source>
        <dbReference type="SMART" id="SM01361"/>
    </source>
</evidence>
<dbReference type="Proteomes" id="UP000250572">
    <property type="component" value="Unassembled WGS sequence"/>
</dbReference>
<dbReference type="PANTHER" id="PTHR11412:SF160">
    <property type="entry name" value="ALPHA-2-MACROGLOBULIN-LIKE PROTEIN 1"/>
    <property type="match status" value="1"/>
</dbReference>
<dbReference type="SUPFAM" id="SSF48239">
    <property type="entry name" value="Terpenoid cyclases/Protein prenyltransferases"/>
    <property type="match status" value="1"/>
</dbReference>
<dbReference type="Gene3D" id="2.60.40.1930">
    <property type="match status" value="2"/>
</dbReference>
<keyword evidence="7" id="KW-1015">Disulfide bond</keyword>
<feature type="domain" description="Alpha-2-macroglobulin" evidence="10">
    <location>
        <begin position="973"/>
        <end position="1062"/>
    </location>
</feature>
<keyword evidence="13" id="KW-1185">Reference proteome</keyword>
<dbReference type="InterPro" id="IPR002890">
    <property type="entry name" value="MG2"/>
</dbReference>
<dbReference type="Pfam" id="PF07703">
    <property type="entry name" value="A2M_BRD"/>
    <property type="match status" value="1"/>
</dbReference>
<dbReference type="InterPro" id="IPR050473">
    <property type="entry name" value="A2M/Complement_sys"/>
</dbReference>
<reference evidence="12 13" key="1">
    <citation type="journal article" date="2018" name="G3 (Bethesda)">
        <title>A High-Quality Reference Genome for the Invasive Mosquitofish Gambusia affinis Using a Chicago Library.</title>
        <authorList>
            <person name="Hoffberg S.L."/>
            <person name="Troendle N.J."/>
            <person name="Glenn T.C."/>
            <person name="Mahmud O."/>
            <person name="Louha S."/>
            <person name="Chalopin D."/>
            <person name="Bennetzen J.L."/>
            <person name="Mauricio R."/>
        </authorList>
    </citation>
    <scope>NUCLEOTIDE SEQUENCE [LARGE SCALE GENOMIC DNA]</scope>
    <source>
        <strain evidence="12">NE01/NJP1002.9</strain>
        <tissue evidence="12">Muscle</tissue>
    </source>
</reference>
<dbReference type="Gene3D" id="2.60.40.1940">
    <property type="match status" value="1"/>
</dbReference>
<dbReference type="SUPFAM" id="SSF49410">
    <property type="entry name" value="Alpha-macroglobulin receptor domain"/>
    <property type="match status" value="1"/>
</dbReference>
<dbReference type="InterPro" id="IPR011625">
    <property type="entry name" value="A2M_N_BRD"/>
</dbReference>
<dbReference type="GO" id="GO:0007399">
    <property type="term" value="P:nervous system development"/>
    <property type="evidence" value="ECO:0007669"/>
    <property type="project" value="UniProtKB-ARBA"/>
</dbReference>
<dbReference type="GO" id="GO:0004867">
    <property type="term" value="F:serine-type endopeptidase inhibitor activity"/>
    <property type="evidence" value="ECO:0007669"/>
    <property type="project" value="UniProtKB-KW"/>
</dbReference>
<evidence type="ECO:0000256" key="1">
    <source>
        <dbReference type="ARBA" id="ARBA00004613"/>
    </source>
</evidence>
<dbReference type="InterPro" id="IPR047565">
    <property type="entry name" value="Alpha-macroglob_thiol-ester_cl"/>
</dbReference>
<sequence>MKNSSEKRRWEKRFNEPVPEVEMRERKTFAQPTCLLPSAAGSTHTSVWSVHTAYTGGTVKFTATGPQRETERGRLLVLLVKYRLIILSFITTVKAMAAAVQKTWVDRTLLLRAAVFKLPSFCLTEKPSSAQLLQTRGDFDFLQEFLRNWKGGLLTLLLGRGGGCKCPTNFGGVTQKKGDSGPVESSRAADMAPVLRVLAAAMFASALLLTAMSANLNETIYAVTVSSRVTGGKQETLCAHVQNPSERLSLAVSLTVDSTSSVILEATVSEEFYHCLGFQVPAVPIRTVAVIQVTLAGESASMIKKTKIAIEPPGFIHIVQTDKPIYKPGQTVKFRFVSLDASFIPVVRVYKEVVLQDPNSNRIAQWLNQTISGGILDLSHTSIPEATQGTYTIRVVTDKEEELSHTFDIKEYVLPKFEVKVDLPSVITVLDTTTTFKICGKYTYGKPVLGRVKAEFCRKYFLFFWRSEEPNNDICKNFDLTLDKSGCASETVSLAEFALNKFSYSDRFELNAELEEDGTGVVLKGSGTASLSSQIRTITFEDVPGAYKPGIPFEGKIKLVGPDSQPVANELLYLFVEDSKKMMLTTDAKGISQFSLDTSEWKGSVSLKVLTKDTKENEPYVANLRRPDYGLAYQFVSPAYSKSNSFLMLKRISEGFACDRDATVTAQYIIQGTELKEEQTVLNFFYLVLSKGETVRHGSVPVNVTTGTVNKGELTVRLSEVIDLAPVAQVIVYSLMANGEMVADSQDFPIQLCLSNKVSLKFSSIQQLPAEQTTLTLKANPKSLCSVRAIDQSVLLLKPEQEITVDFVFNQLPVQKLSGYDYEVEDFDPFRCFPGVIPRPIPDFQPVPEVEVAPTPIVDVNVRSKRSLFLPPFYQKIDVYSIFKDIGVKIVTNSDVKKPYDCFVFKFNGMFCRALLFCPFLVMKVATVTILKFYLAMPEALPMVEEMDHASAPVSNNPAGIPKETIRKNFLETWIWDLVSVGDGGSASLQKTIPDTITKWAASAFCVSPTGFGVSPNTGLTAFQPFFVSLTLPYSVIRGEVFTLKATVFNYLSQCIMVKVTLAESDQFTFRDCEGCQYSICLCGEESKTFSWIVTPTALGDVSLRVSAEALRTRDLCGNEVTTVPDVGRIDTVVRTLLVEAEGTPQMKSHNALLCPADGPVEKKISLQLPEVFVEGSARASVSVLGDLMGRALQNLDRLLAMPYGCGEQNMVLFAPNIFILNYLKSSGQLTETILEKARRFLESGYQRELNYKHDDGSYSAFGNSDPSGNTWLTAFVMKSFGGARDHIYVDPQHIKDARTWLTGLQKSDGCFTSVGKLFHNSMKGGVSDDVSLTAYIVAALLELDGVASDPVVQKGLSCLKDAVAGEFDNLYTTALMTYTFILAGDQEMRSKLVTVLDQKAKKDGGSVHWEQVGSSDAVEVEMTSYVLLALLLSPPLEGFSLDYTSGIIRWLAQQQNPYGGFSSTQDTVVALQALARYAEATYSPQGTTTVTVTSAGGLRKEFTVTQSNRLLYQEEELSEVPGEYTVRAEGQSCVLTQISAHYNIPPPDDFSAFTITKSVEPRCKLSRPQLHLVVHVRYQGRRDETNMVIINIKLLSGYVLDQNSLQLLKDERSVKRVDSDEGFLNIYLDGVGVPQAVFLAPYVSFLVAEQELKKDEPQTCKVTLEEDQRVRNLKPAVIKVYDYYQPTDQAATDYTSPCAESKSEFSNLVL</sequence>
<dbReference type="Pfam" id="PF01835">
    <property type="entry name" value="MG2"/>
    <property type="match status" value="1"/>
</dbReference>
<dbReference type="PANTHER" id="PTHR11412">
    <property type="entry name" value="MACROGLOBULIN / COMPLEMENT"/>
    <property type="match status" value="1"/>
</dbReference>
<keyword evidence="5" id="KW-0732">Signal</keyword>
<dbReference type="InterPro" id="IPR009048">
    <property type="entry name" value="A-macroglobulin_rcpt-bd"/>
</dbReference>
<comment type="similarity">
    <text evidence="2">Belongs to the protease inhibitor I39 (alpha-2-macroglobulin) family.</text>
</comment>
<evidence type="ECO:0000313" key="13">
    <source>
        <dbReference type="Proteomes" id="UP000250572"/>
    </source>
</evidence>
<dbReference type="FunFam" id="2.60.40.1930:FF:000001">
    <property type="entry name" value="CD109 isoform 3"/>
    <property type="match status" value="1"/>
</dbReference>
<dbReference type="InterPro" id="IPR019742">
    <property type="entry name" value="MacrogloblnA2_CS"/>
</dbReference>
<dbReference type="InterPro" id="IPR001599">
    <property type="entry name" value="Macroglobln_a2"/>
</dbReference>
<dbReference type="InterPro" id="IPR008930">
    <property type="entry name" value="Terpenoid_cyclase/PrenylTrfase"/>
</dbReference>
<name>A0A315VI68_GAMAF</name>
<dbReference type="Gene3D" id="1.50.10.20">
    <property type="match status" value="1"/>
</dbReference>
<accession>A0A315VI68</accession>
<dbReference type="Gene3D" id="2.60.40.690">
    <property type="entry name" value="Alpha-macroglobulin, receptor-binding domain"/>
    <property type="match status" value="1"/>
</dbReference>
<dbReference type="Pfam" id="PF07678">
    <property type="entry name" value="TED_complement"/>
    <property type="match status" value="1"/>
</dbReference>
<evidence type="ECO:0000256" key="6">
    <source>
        <dbReference type="ARBA" id="ARBA00022900"/>
    </source>
</evidence>
<dbReference type="Pfam" id="PF00207">
    <property type="entry name" value="A2M"/>
    <property type="match status" value="1"/>
</dbReference>
<feature type="domain" description="Alpha-2-macroglobulin bait region" evidence="9">
    <location>
        <begin position="647"/>
        <end position="797"/>
    </location>
</feature>
<feature type="domain" description="Alpha-macroglobulin receptor-binding" evidence="11">
    <location>
        <begin position="1586"/>
        <end position="1695"/>
    </location>
</feature>
<keyword evidence="6" id="KW-0722">Serine protease inhibitor</keyword>
<dbReference type="InterPro" id="IPR014756">
    <property type="entry name" value="Ig_E-set"/>
</dbReference>
<keyword evidence="3" id="KW-0964">Secreted</keyword>
<dbReference type="InterPro" id="IPR041555">
    <property type="entry name" value="MG3"/>
</dbReference>
<dbReference type="SMART" id="SM01419">
    <property type="entry name" value="Thiol-ester_cl"/>
    <property type="match status" value="1"/>
</dbReference>
<dbReference type="Gene3D" id="2.60.120.1540">
    <property type="match status" value="1"/>
</dbReference>
<protein>
    <submittedName>
        <fullName evidence="12">Uncharacterized protein</fullName>
    </submittedName>
</protein>
<dbReference type="InterPro" id="IPR013783">
    <property type="entry name" value="Ig-like_fold"/>
</dbReference>
<evidence type="ECO:0000256" key="2">
    <source>
        <dbReference type="ARBA" id="ARBA00010952"/>
    </source>
</evidence>
<evidence type="ECO:0000259" key="10">
    <source>
        <dbReference type="SMART" id="SM01360"/>
    </source>
</evidence>
<dbReference type="Pfam" id="PF07677">
    <property type="entry name" value="A2M_recep"/>
    <property type="match status" value="1"/>
</dbReference>
<dbReference type="SMART" id="SM01361">
    <property type="entry name" value="A2M_recep"/>
    <property type="match status" value="1"/>
</dbReference>
<dbReference type="EMBL" id="NHOQ01001816">
    <property type="protein sequence ID" value="PWA22014.1"/>
    <property type="molecule type" value="Genomic_DNA"/>
</dbReference>
<organism evidence="12 13">
    <name type="scientific">Gambusia affinis</name>
    <name type="common">Western mosquitofish</name>
    <name type="synonym">Heterandria affinis</name>
    <dbReference type="NCBI Taxonomy" id="33528"/>
    <lineage>
        <taxon>Eukaryota</taxon>
        <taxon>Metazoa</taxon>
        <taxon>Chordata</taxon>
        <taxon>Craniata</taxon>
        <taxon>Vertebrata</taxon>
        <taxon>Euteleostomi</taxon>
        <taxon>Actinopterygii</taxon>
        <taxon>Neopterygii</taxon>
        <taxon>Teleostei</taxon>
        <taxon>Neoteleostei</taxon>
        <taxon>Acanthomorphata</taxon>
        <taxon>Ovalentaria</taxon>
        <taxon>Atherinomorphae</taxon>
        <taxon>Cyprinodontiformes</taxon>
        <taxon>Poeciliidae</taxon>
        <taxon>Poeciliinae</taxon>
        <taxon>Gambusia</taxon>
    </lineage>
</organism>
<dbReference type="Gene3D" id="2.60.40.10">
    <property type="entry name" value="Immunoglobulins"/>
    <property type="match status" value="2"/>
</dbReference>
<keyword evidence="8" id="KW-0325">Glycoprotein</keyword>
<dbReference type="CDD" id="cd02897">
    <property type="entry name" value="A2M_2"/>
    <property type="match status" value="1"/>
</dbReference>
<evidence type="ECO:0000256" key="8">
    <source>
        <dbReference type="ARBA" id="ARBA00023180"/>
    </source>
</evidence>
<evidence type="ECO:0000256" key="7">
    <source>
        <dbReference type="ARBA" id="ARBA00023157"/>
    </source>
</evidence>
<dbReference type="SMART" id="SM01359">
    <property type="entry name" value="A2M_N_2"/>
    <property type="match status" value="1"/>
</dbReference>